<dbReference type="AlphaFoldDB" id="A0A8J9VPS3"/>
<dbReference type="Proteomes" id="UP000838878">
    <property type="component" value="Chromosome 9"/>
</dbReference>
<name>A0A8J9VPS3_9NEOP</name>
<evidence type="ECO:0000256" key="1">
    <source>
        <dbReference type="SAM" id="SignalP"/>
    </source>
</evidence>
<feature type="chain" id="PRO_5035454875" evidence="1">
    <location>
        <begin position="17"/>
        <end position="167"/>
    </location>
</feature>
<organism evidence="2 3">
    <name type="scientific">Brenthis ino</name>
    <name type="common">lesser marbled fritillary</name>
    <dbReference type="NCBI Taxonomy" id="405034"/>
    <lineage>
        <taxon>Eukaryota</taxon>
        <taxon>Metazoa</taxon>
        <taxon>Ecdysozoa</taxon>
        <taxon>Arthropoda</taxon>
        <taxon>Hexapoda</taxon>
        <taxon>Insecta</taxon>
        <taxon>Pterygota</taxon>
        <taxon>Neoptera</taxon>
        <taxon>Endopterygota</taxon>
        <taxon>Lepidoptera</taxon>
        <taxon>Glossata</taxon>
        <taxon>Ditrysia</taxon>
        <taxon>Papilionoidea</taxon>
        <taxon>Nymphalidae</taxon>
        <taxon>Heliconiinae</taxon>
        <taxon>Argynnini</taxon>
        <taxon>Brenthis</taxon>
    </lineage>
</organism>
<evidence type="ECO:0000313" key="3">
    <source>
        <dbReference type="Proteomes" id="UP000838878"/>
    </source>
</evidence>
<evidence type="ECO:0000313" key="2">
    <source>
        <dbReference type="EMBL" id="CAH0731090.1"/>
    </source>
</evidence>
<dbReference type="EMBL" id="OV170229">
    <property type="protein sequence ID" value="CAH0731090.1"/>
    <property type="molecule type" value="Genomic_DNA"/>
</dbReference>
<sequence length="167" mass="19619">MMKLFLFALMVSTIHTYPLKEDEDIKALESLKNKEIDDLKKVLDDVSYVTKFKNMMADYVKSQYNELTVHDMEKIQEYLEDFCHKFAKDLKDIIENAEHFKQIDKIDDGLPDSTFEEVKNCIKNELPNIKDETADQVTFALRKNIYVTRQKIDQVIRESEKAAIDNS</sequence>
<proteinExistence type="predicted"/>
<feature type="non-terminal residue" evidence="2">
    <location>
        <position position="167"/>
    </location>
</feature>
<dbReference type="OrthoDB" id="7434675at2759"/>
<gene>
    <name evidence="2" type="ORF">BINO364_LOCUS16002</name>
</gene>
<reference evidence="2" key="1">
    <citation type="submission" date="2021-12" db="EMBL/GenBank/DDBJ databases">
        <authorList>
            <person name="Martin H S."/>
        </authorList>
    </citation>
    <scope>NUCLEOTIDE SEQUENCE</scope>
</reference>
<feature type="signal peptide" evidence="1">
    <location>
        <begin position="1"/>
        <end position="16"/>
    </location>
</feature>
<keyword evidence="3" id="KW-1185">Reference proteome</keyword>
<accession>A0A8J9VPS3</accession>
<keyword evidence="1" id="KW-0732">Signal</keyword>
<protein>
    <submittedName>
        <fullName evidence="2">Uncharacterized protein</fullName>
    </submittedName>
</protein>